<evidence type="ECO:0000256" key="6">
    <source>
        <dbReference type="ARBA" id="ARBA00022749"/>
    </source>
</evidence>
<dbReference type="CDD" id="cd01742">
    <property type="entry name" value="GATase1_GMP_Synthase"/>
    <property type="match status" value="1"/>
</dbReference>
<dbReference type="Proteomes" id="UP000739538">
    <property type="component" value="Unassembled WGS sequence"/>
</dbReference>
<comment type="pathway">
    <text evidence="2">Purine metabolism; GMP biosynthesis; GMP from XMP (L-Gln route): step 1/1.</text>
</comment>
<evidence type="ECO:0000256" key="10">
    <source>
        <dbReference type="PROSITE-ProRule" id="PRU00886"/>
    </source>
</evidence>
<evidence type="ECO:0000256" key="8">
    <source>
        <dbReference type="ARBA" id="ARBA00022840"/>
    </source>
</evidence>
<dbReference type="NCBIfam" id="TIGR00888">
    <property type="entry name" value="guaA_Nterm"/>
    <property type="match status" value="1"/>
</dbReference>
<evidence type="ECO:0000256" key="5">
    <source>
        <dbReference type="ARBA" id="ARBA00022741"/>
    </source>
</evidence>
<comment type="function">
    <text evidence="1">Catalyzes the synthesis of GMP from XMP.</text>
</comment>
<dbReference type="AlphaFoldDB" id="A0A956NA93"/>
<dbReference type="Pfam" id="PF00958">
    <property type="entry name" value="GMP_synt_C"/>
    <property type="match status" value="1"/>
</dbReference>
<keyword evidence="7 10" id="KW-0658">Purine biosynthesis</keyword>
<keyword evidence="8 10" id="KW-0067">ATP-binding</keyword>
<evidence type="ECO:0000256" key="4">
    <source>
        <dbReference type="ARBA" id="ARBA00022598"/>
    </source>
</evidence>
<comment type="caution">
    <text evidence="12">The sequence shown here is derived from an EMBL/GenBank/DDBJ whole genome shotgun (WGS) entry which is preliminary data.</text>
</comment>
<dbReference type="PROSITE" id="PS51273">
    <property type="entry name" value="GATASE_TYPE_1"/>
    <property type="match status" value="1"/>
</dbReference>
<dbReference type="SUPFAM" id="SSF52402">
    <property type="entry name" value="Adenine nucleotide alpha hydrolases-like"/>
    <property type="match status" value="1"/>
</dbReference>
<evidence type="ECO:0000313" key="13">
    <source>
        <dbReference type="Proteomes" id="UP000739538"/>
    </source>
</evidence>
<dbReference type="EMBL" id="JAGQHS010000006">
    <property type="protein sequence ID" value="MCA9754621.1"/>
    <property type="molecule type" value="Genomic_DNA"/>
</dbReference>
<dbReference type="InterPro" id="IPR022310">
    <property type="entry name" value="NAD/GMP_synthase"/>
</dbReference>
<evidence type="ECO:0000256" key="9">
    <source>
        <dbReference type="ARBA" id="ARBA00022962"/>
    </source>
</evidence>
<feature type="domain" description="GMPS ATP-PPase" evidence="11">
    <location>
        <begin position="201"/>
        <end position="396"/>
    </location>
</feature>
<feature type="binding site" evidence="10">
    <location>
        <begin position="228"/>
        <end position="234"/>
    </location>
    <ligand>
        <name>ATP</name>
        <dbReference type="ChEBI" id="CHEBI:30616"/>
    </ligand>
</feature>
<dbReference type="PROSITE" id="PS51553">
    <property type="entry name" value="GMPS_ATP_PPASE"/>
    <property type="match status" value="1"/>
</dbReference>
<dbReference type="InterPro" id="IPR014729">
    <property type="entry name" value="Rossmann-like_a/b/a_fold"/>
</dbReference>
<reference evidence="12" key="1">
    <citation type="submission" date="2020-04" db="EMBL/GenBank/DDBJ databases">
        <authorList>
            <person name="Zhang T."/>
        </authorList>
    </citation>
    <scope>NUCLEOTIDE SEQUENCE</scope>
    <source>
        <strain evidence="12">HKST-UBA02</strain>
    </source>
</reference>
<dbReference type="InterPro" id="IPR017926">
    <property type="entry name" value="GATASE"/>
</dbReference>
<dbReference type="CDD" id="cd01997">
    <property type="entry name" value="GMP_synthase_C"/>
    <property type="match status" value="1"/>
</dbReference>
<dbReference type="EC" id="6.3.5.2" evidence="3"/>
<dbReference type="Gene3D" id="3.40.50.620">
    <property type="entry name" value="HUPs"/>
    <property type="match status" value="1"/>
</dbReference>
<dbReference type="PANTHER" id="PTHR11922:SF2">
    <property type="entry name" value="GMP SYNTHASE [GLUTAMINE-HYDROLYZING]"/>
    <property type="match status" value="1"/>
</dbReference>
<protein>
    <recommendedName>
        <fullName evidence="3">GMP synthase (glutamine-hydrolyzing)</fullName>
        <ecNumber evidence="3">6.3.5.2</ecNumber>
    </recommendedName>
</protein>
<dbReference type="GO" id="GO:0005829">
    <property type="term" value="C:cytosol"/>
    <property type="evidence" value="ECO:0007669"/>
    <property type="project" value="TreeGrafter"/>
</dbReference>
<dbReference type="SUPFAM" id="SSF54810">
    <property type="entry name" value="GMP synthetase C-terminal dimerisation domain"/>
    <property type="match status" value="2"/>
</dbReference>
<dbReference type="Gene3D" id="3.40.50.880">
    <property type="match status" value="1"/>
</dbReference>
<dbReference type="PANTHER" id="PTHR11922">
    <property type="entry name" value="GMP SYNTHASE-RELATED"/>
    <property type="match status" value="1"/>
</dbReference>
<name>A0A956NA93_UNCEI</name>
<gene>
    <name evidence="12" type="primary">guaA</name>
    <name evidence="12" type="ORF">KDA27_02375</name>
</gene>
<dbReference type="InterPro" id="IPR025777">
    <property type="entry name" value="GMPS_ATP_PPase_dom"/>
</dbReference>
<evidence type="ECO:0000259" key="11">
    <source>
        <dbReference type="PROSITE" id="PS51553"/>
    </source>
</evidence>
<dbReference type="GO" id="GO:0003921">
    <property type="term" value="F:GMP synthase activity"/>
    <property type="evidence" value="ECO:0007669"/>
    <property type="project" value="InterPro"/>
</dbReference>
<keyword evidence="4 12" id="KW-0436">Ligase</keyword>
<evidence type="ECO:0000256" key="2">
    <source>
        <dbReference type="ARBA" id="ARBA00005153"/>
    </source>
</evidence>
<dbReference type="SUPFAM" id="SSF52317">
    <property type="entry name" value="Class I glutamine amidotransferase-like"/>
    <property type="match status" value="1"/>
</dbReference>
<dbReference type="GO" id="GO:0005524">
    <property type="term" value="F:ATP binding"/>
    <property type="evidence" value="ECO:0007669"/>
    <property type="project" value="UniProtKB-UniRule"/>
</dbReference>
<dbReference type="Pfam" id="PF02540">
    <property type="entry name" value="NAD_synthase"/>
    <property type="match status" value="1"/>
</dbReference>
<evidence type="ECO:0000313" key="12">
    <source>
        <dbReference type="EMBL" id="MCA9754621.1"/>
    </source>
</evidence>
<dbReference type="PRINTS" id="PR00096">
    <property type="entry name" value="GATASE"/>
</dbReference>
<evidence type="ECO:0000256" key="1">
    <source>
        <dbReference type="ARBA" id="ARBA00002332"/>
    </source>
</evidence>
<keyword evidence="9" id="KW-0315">Glutamine amidotransferase</keyword>
<keyword evidence="5 10" id="KW-0547">Nucleotide-binding</keyword>
<dbReference type="Gene3D" id="3.30.300.10">
    <property type="match status" value="2"/>
</dbReference>
<sequence length="613" mass="66864">MKVHDTIAVLDFGGQYVHLIATKIRALGVYAEIRDPDDPVDSFRQYKGIILSGSPALSAFDDEEQWSRGVMDLGIPVLGFCFGHQEIAKYSGGKIEHTAREYGEATLRRVNDSPLLEGLSDDEIVWMSHGDSVTVLPEGFVELGYSSGGVDEAHNHRNAAIACESKRQYGLQFHPEVDDTPCGVRLLENFVLGICGAKADWHVGDQIEERAAAIRKEVGDRHVVLLASGGVDSTVAALLFQRALGADRVRLVHIDSGLMRKDESAQVAEKYGQLGLGPSLTVVKAESEFLGALEGLVDPEAKRKAIGDTFIAVFEREARRLDMEHAMLGQGTIYPDTIETGGSKRADTIKTHHNRVPLVQEMIAAGRVSEPLADLYKVEVRELGRALGLDPESIDRHPFPGPGLGIRVACADAEEKWDREGIQSALDAELADSPLRGLALPIKSVGVKADLRSYEHPVLLFPAESGAARPNWESLHRRATSLAKKVQGINRCLYLLSEGRPSTATIRSATVTKDRVALLQQLDWIVMDALERHGLMKTVWQCPTVIVPVALDGKGREMVVIRPVLSERAMTARPAPLPDDCVRELLAGLGTYAEVCGIAIDVTSKPPSTIEWE</sequence>
<reference evidence="12" key="2">
    <citation type="journal article" date="2021" name="Microbiome">
        <title>Successional dynamics and alternative stable states in a saline activated sludge microbial community over 9 years.</title>
        <authorList>
            <person name="Wang Y."/>
            <person name="Ye J."/>
            <person name="Ju F."/>
            <person name="Liu L."/>
            <person name="Boyd J.A."/>
            <person name="Deng Y."/>
            <person name="Parks D.H."/>
            <person name="Jiang X."/>
            <person name="Yin X."/>
            <person name="Woodcroft B.J."/>
            <person name="Tyson G.W."/>
            <person name="Hugenholtz P."/>
            <person name="Polz M.F."/>
            <person name="Zhang T."/>
        </authorList>
    </citation>
    <scope>NUCLEOTIDE SEQUENCE</scope>
    <source>
        <strain evidence="12">HKST-UBA02</strain>
    </source>
</reference>
<dbReference type="Pfam" id="PF00117">
    <property type="entry name" value="GATase"/>
    <property type="match status" value="1"/>
</dbReference>
<dbReference type="InterPro" id="IPR004739">
    <property type="entry name" value="GMP_synth_GATase"/>
</dbReference>
<dbReference type="InterPro" id="IPR001674">
    <property type="entry name" value="GMP_synth_C"/>
</dbReference>
<organism evidence="12 13">
    <name type="scientific">Eiseniibacteriota bacterium</name>
    <dbReference type="NCBI Taxonomy" id="2212470"/>
    <lineage>
        <taxon>Bacteria</taxon>
        <taxon>Candidatus Eiseniibacteriota</taxon>
    </lineage>
</organism>
<accession>A0A956NA93</accession>
<evidence type="ECO:0000256" key="3">
    <source>
        <dbReference type="ARBA" id="ARBA00012746"/>
    </source>
</evidence>
<proteinExistence type="predicted"/>
<evidence type="ECO:0000256" key="7">
    <source>
        <dbReference type="ARBA" id="ARBA00022755"/>
    </source>
</evidence>
<dbReference type="InterPro" id="IPR029062">
    <property type="entry name" value="Class_I_gatase-like"/>
</dbReference>
<dbReference type="NCBIfam" id="NF000848">
    <property type="entry name" value="PRK00074.1"/>
    <property type="match status" value="1"/>
</dbReference>
<keyword evidence="6 10" id="KW-0332">GMP biosynthesis</keyword>